<protein>
    <submittedName>
        <fullName evidence="1">Uncharacterized protein</fullName>
    </submittedName>
</protein>
<feature type="non-terminal residue" evidence="1">
    <location>
        <position position="1"/>
    </location>
</feature>
<gene>
    <name evidence="1" type="ORF">GII13_17660</name>
</gene>
<organism evidence="1">
    <name type="scientific">Escherichia coli</name>
    <dbReference type="NCBI Taxonomy" id="562"/>
    <lineage>
        <taxon>Bacteria</taxon>
        <taxon>Pseudomonadati</taxon>
        <taxon>Pseudomonadota</taxon>
        <taxon>Gammaproteobacteria</taxon>
        <taxon>Enterobacterales</taxon>
        <taxon>Enterobacteriaceae</taxon>
        <taxon>Escherichia</taxon>
    </lineage>
</organism>
<dbReference type="RefSeq" id="WP_203687582.1">
    <property type="nucleotide sequence ID" value="NZ_JAFCNL010000071.1"/>
</dbReference>
<evidence type="ECO:0000313" key="1">
    <source>
        <dbReference type="EMBL" id="HAH2348629.1"/>
    </source>
</evidence>
<sequence>LSWIEYSATNRAVGGSNPPGCTIFSVTFSNEGIEEVAVLTAGTREDNVAPAAARRANASESSSRMHHIIQKISFKNISFLNNYFIHFLNFLLLLHQRQNQAITLK</sequence>
<reference evidence="1" key="1">
    <citation type="journal article" date="2018" name="Genome Biol.">
        <title>SKESA: strategic k-mer extension for scrupulous assemblies.</title>
        <authorList>
            <person name="Souvorov A."/>
            <person name="Agarwala R."/>
            <person name="Lipman D.J."/>
        </authorList>
    </citation>
    <scope>NUCLEOTIDE SEQUENCE</scope>
    <source>
        <strain evidence="1">EC00697</strain>
    </source>
</reference>
<name>A0A776PJ73_ECOLX</name>
<accession>A0A776PJ73</accession>
<reference evidence="1" key="2">
    <citation type="submission" date="2019-11" db="EMBL/GenBank/DDBJ databases">
        <authorList>
            <consortium name="NCBI Pathogen Detection Project"/>
        </authorList>
    </citation>
    <scope>NUCLEOTIDE SEQUENCE</scope>
    <source>
        <strain evidence="1">EC00697</strain>
    </source>
</reference>
<dbReference type="EMBL" id="DABAST010000035">
    <property type="protein sequence ID" value="HAH2348629.1"/>
    <property type="molecule type" value="Genomic_DNA"/>
</dbReference>
<proteinExistence type="predicted"/>
<comment type="caution">
    <text evidence="1">The sequence shown here is derived from an EMBL/GenBank/DDBJ whole genome shotgun (WGS) entry which is preliminary data.</text>
</comment>
<dbReference type="AlphaFoldDB" id="A0A776PJ73"/>